<keyword evidence="1" id="KW-0812">Transmembrane</keyword>
<keyword evidence="3" id="KW-1185">Reference proteome</keyword>
<dbReference type="EMBL" id="JACHHQ010000006">
    <property type="protein sequence ID" value="MBB5201175.1"/>
    <property type="molecule type" value="Genomic_DNA"/>
</dbReference>
<comment type="caution">
    <text evidence="2">The sequence shown here is derived from an EMBL/GenBank/DDBJ whole genome shotgun (WGS) entry which is preliminary data.</text>
</comment>
<protein>
    <submittedName>
        <fullName evidence="2">Uncharacterized protein</fullName>
    </submittedName>
</protein>
<gene>
    <name evidence="2" type="ORF">HNR39_003024</name>
</gene>
<organism evidence="2 3">
    <name type="scientific">Glaciimonas immobilis</name>
    <dbReference type="NCBI Taxonomy" id="728004"/>
    <lineage>
        <taxon>Bacteria</taxon>
        <taxon>Pseudomonadati</taxon>
        <taxon>Pseudomonadota</taxon>
        <taxon>Betaproteobacteria</taxon>
        <taxon>Burkholderiales</taxon>
        <taxon>Oxalobacteraceae</taxon>
        <taxon>Glaciimonas</taxon>
    </lineage>
</organism>
<keyword evidence="1" id="KW-1133">Transmembrane helix</keyword>
<sequence length="90" mass="10088">MSFYSGLDFYILNSIKQILKGSHISVMLVYGAIVYLRRQFIALSINEYAHLIMSGRPILSAGFDDIISCPLLSFLILSGSLVLFLLDRTL</sequence>
<evidence type="ECO:0000313" key="2">
    <source>
        <dbReference type="EMBL" id="MBB5201175.1"/>
    </source>
</evidence>
<evidence type="ECO:0000313" key="3">
    <source>
        <dbReference type="Proteomes" id="UP000571084"/>
    </source>
</evidence>
<evidence type="ECO:0000256" key="1">
    <source>
        <dbReference type="SAM" id="Phobius"/>
    </source>
</evidence>
<dbReference type="Proteomes" id="UP000571084">
    <property type="component" value="Unassembled WGS sequence"/>
</dbReference>
<accession>A0A840RTM4</accession>
<feature type="transmembrane region" description="Helical" evidence="1">
    <location>
        <begin position="24"/>
        <end position="45"/>
    </location>
</feature>
<name>A0A840RTM4_9BURK</name>
<feature type="transmembrane region" description="Helical" evidence="1">
    <location>
        <begin position="65"/>
        <end position="86"/>
    </location>
</feature>
<dbReference type="AlphaFoldDB" id="A0A840RTM4"/>
<keyword evidence="1" id="KW-0472">Membrane</keyword>
<reference evidence="2 3" key="1">
    <citation type="submission" date="2020-08" db="EMBL/GenBank/DDBJ databases">
        <title>Genomic Encyclopedia of Type Strains, Phase IV (KMG-IV): sequencing the most valuable type-strain genomes for metagenomic binning, comparative biology and taxonomic classification.</title>
        <authorList>
            <person name="Goeker M."/>
        </authorList>
    </citation>
    <scope>NUCLEOTIDE SEQUENCE [LARGE SCALE GENOMIC DNA]</scope>
    <source>
        <strain evidence="2 3">DSM 23240</strain>
    </source>
</reference>
<proteinExistence type="predicted"/>